<protein>
    <submittedName>
        <fullName evidence="1">Uncharacterized protein</fullName>
    </submittedName>
</protein>
<sequence>MRYILLPQNKSKSYLLSLDLVSSLNHGKRMETLIHNYHLNPSTSTFAITTKIHCLSDFRLKQLLPIKQVQVRNCNRSKRIETKMVAGDAISSHPEQNPGTRQQKIVIRNNHGEKLVGLLHETGSTDIVILCHGFQSTKESNTIVNLASALEKEGISVFRFDFAGNGESEGSFQYGNYRREADDLHSVIQYFHGNNRVTCAILGHSKGGNVVLLYASKYHDVSHVINVSGRYKTEGGVEERLGKGYLQKVKENGFIDVESKTGEVLYRVTEESLMDRLNTNMHEACLQIDKDCKVLTVHGSDDSIVRVEEALEFAKVIPNHKLHIIEGANHGFSKHQDELISIVLSFIK</sequence>
<evidence type="ECO:0000313" key="2">
    <source>
        <dbReference type="Proteomes" id="UP001056120"/>
    </source>
</evidence>
<name>A0ACB9J421_9ASTR</name>
<evidence type="ECO:0000313" key="1">
    <source>
        <dbReference type="EMBL" id="KAI3814481.1"/>
    </source>
</evidence>
<reference evidence="1 2" key="2">
    <citation type="journal article" date="2022" name="Mol. Ecol. Resour.">
        <title>The genomes of chicory, endive, great burdock and yacon provide insights into Asteraceae paleo-polyploidization history and plant inulin production.</title>
        <authorList>
            <person name="Fan W."/>
            <person name="Wang S."/>
            <person name="Wang H."/>
            <person name="Wang A."/>
            <person name="Jiang F."/>
            <person name="Liu H."/>
            <person name="Zhao H."/>
            <person name="Xu D."/>
            <person name="Zhang Y."/>
        </authorList>
    </citation>
    <scope>NUCLEOTIDE SEQUENCE [LARGE SCALE GENOMIC DNA]</scope>
    <source>
        <strain evidence="2">cv. Yunnan</strain>
        <tissue evidence="1">Leaves</tissue>
    </source>
</reference>
<organism evidence="1 2">
    <name type="scientific">Smallanthus sonchifolius</name>
    <dbReference type="NCBI Taxonomy" id="185202"/>
    <lineage>
        <taxon>Eukaryota</taxon>
        <taxon>Viridiplantae</taxon>
        <taxon>Streptophyta</taxon>
        <taxon>Embryophyta</taxon>
        <taxon>Tracheophyta</taxon>
        <taxon>Spermatophyta</taxon>
        <taxon>Magnoliopsida</taxon>
        <taxon>eudicotyledons</taxon>
        <taxon>Gunneridae</taxon>
        <taxon>Pentapetalae</taxon>
        <taxon>asterids</taxon>
        <taxon>campanulids</taxon>
        <taxon>Asterales</taxon>
        <taxon>Asteraceae</taxon>
        <taxon>Asteroideae</taxon>
        <taxon>Heliantheae alliance</taxon>
        <taxon>Millerieae</taxon>
        <taxon>Smallanthus</taxon>
    </lineage>
</organism>
<gene>
    <name evidence="1" type="ORF">L1987_14121</name>
</gene>
<accession>A0ACB9J421</accession>
<comment type="caution">
    <text evidence="1">The sequence shown here is derived from an EMBL/GenBank/DDBJ whole genome shotgun (WGS) entry which is preliminary data.</text>
</comment>
<dbReference type="Proteomes" id="UP001056120">
    <property type="component" value="Linkage Group LG05"/>
</dbReference>
<keyword evidence="2" id="KW-1185">Reference proteome</keyword>
<reference evidence="2" key="1">
    <citation type="journal article" date="2022" name="Mol. Ecol. Resour.">
        <title>The genomes of chicory, endive, great burdock and yacon provide insights into Asteraceae palaeo-polyploidization history and plant inulin production.</title>
        <authorList>
            <person name="Fan W."/>
            <person name="Wang S."/>
            <person name="Wang H."/>
            <person name="Wang A."/>
            <person name="Jiang F."/>
            <person name="Liu H."/>
            <person name="Zhao H."/>
            <person name="Xu D."/>
            <person name="Zhang Y."/>
        </authorList>
    </citation>
    <scope>NUCLEOTIDE SEQUENCE [LARGE SCALE GENOMIC DNA]</scope>
    <source>
        <strain evidence="2">cv. Yunnan</strain>
    </source>
</reference>
<proteinExistence type="predicted"/>
<dbReference type="EMBL" id="CM042022">
    <property type="protein sequence ID" value="KAI3814481.1"/>
    <property type="molecule type" value="Genomic_DNA"/>
</dbReference>